<keyword evidence="1" id="KW-0695">RNA-directed DNA polymerase</keyword>
<dbReference type="PANTHER" id="PTHR33332">
    <property type="entry name" value="REVERSE TRANSCRIPTASE DOMAIN-CONTAINING PROTEIN"/>
    <property type="match status" value="1"/>
</dbReference>
<sequence length="102" mass="11642">MKQKGYHIIPSGSSNFVDDTKLSGAVDSLEGRDDMQRDLDGLEEWAIANLMKFTKDKRRVLYLDQVNLLYQYRLGDEWIGSSPGEKDLDVLVDEKFNKNLGS</sequence>
<keyword evidence="1" id="KW-0548">Nucleotidyltransferase</keyword>
<evidence type="ECO:0000313" key="1">
    <source>
        <dbReference type="EMBL" id="PKU40514.1"/>
    </source>
</evidence>
<reference evidence="2" key="1">
    <citation type="submission" date="2017-11" db="EMBL/GenBank/DDBJ databases">
        <authorList>
            <person name="Lima N.C."/>
            <person name="Parody-Merino A.M."/>
            <person name="Battley P.F."/>
            <person name="Fidler A.E."/>
            <person name="Prosdocimi F."/>
        </authorList>
    </citation>
    <scope>NUCLEOTIDE SEQUENCE [LARGE SCALE GENOMIC DNA]</scope>
</reference>
<gene>
    <name evidence="1" type="ORF">llap_9180</name>
</gene>
<organism evidence="1 2">
    <name type="scientific">Limosa lapponica baueri</name>
    <dbReference type="NCBI Taxonomy" id="1758121"/>
    <lineage>
        <taxon>Eukaryota</taxon>
        <taxon>Metazoa</taxon>
        <taxon>Chordata</taxon>
        <taxon>Craniata</taxon>
        <taxon>Vertebrata</taxon>
        <taxon>Euteleostomi</taxon>
        <taxon>Archelosauria</taxon>
        <taxon>Archosauria</taxon>
        <taxon>Dinosauria</taxon>
        <taxon>Saurischia</taxon>
        <taxon>Theropoda</taxon>
        <taxon>Coelurosauria</taxon>
        <taxon>Aves</taxon>
        <taxon>Neognathae</taxon>
        <taxon>Neoaves</taxon>
        <taxon>Charadriiformes</taxon>
        <taxon>Scolopacidae</taxon>
        <taxon>Limosa</taxon>
    </lineage>
</organism>
<dbReference type="EMBL" id="KZ506256">
    <property type="protein sequence ID" value="PKU40514.1"/>
    <property type="molecule type" value="Genomic_DNA"/>
</dbReference>
<accession>A0A2I0U355</accession>
<dbReference type="AlphaFoldDB" id="A0A2I0U355"/>
<protein>
    <submittedName>
        <fullName evidence="1">Rna-directed dna polymerase from mobile element jockey-like</fullName>
    </submittedName>
</protein>
<reference evidence="2" key="2">
    <citation type="submission" date="2017-12" db="EMBL/GenBank/DDBJ databases">
        <title>Genome sequence of the Bar-tailed Godwit (Limosa lapponica baueri).</title>
        <authorList>
            <person name="Lima N.C.B."/>
            <person name="Parody-Merino A.M."/>
            <person name="Battley P.F."/>
            <person name="Fidler A.E."/>
            <person name="Prosdocimi F."/>
        </authorList>
    </citation>
    <scope>NUCLEOTIDE SEQUENCE [LARGE SCALE GENOMIC DNA]</scope>
</reference>
<proteinExistence type="predicted"/>
<keyword evidence="2" id="KW-1185">Reference proteome</keyword>
<dbReference type="Proteomes" id="UP000233556">
    <property type="component" value="Unassembled WGS sequence"/>
</dbReference>
<dbReference type="OrthoDB" id="10056483at2759"/>
<dbReference type="GO" id="GO:0003964">
    <property type="term" value="F:RNA-directed DNA polymerase activity"/>
    <property type="evidence" value="ECO:0007669"/>
    <property type="project" value="UniProtKB-KW"/>
</dbReference>
<name>A0A2I0U355_LIMLA</name>
<evidence type="ECO:0000313" key="2">
    <source>
        <dbReference type="Proteomes" id="UP000233556"/>
    </source>
</evidence>
<keyword evidence="1" id="KW-0808">Transferase</keyword>